<dbReference type="EMBL" id="CAJNOM010000019">
    <property type="protein sequence ID" value="CAF0813749.1"/>
    <property type="molecule type" value="Genomic_DNA"/>
</dbReference>
<protein>
    <recommendedName>
        <fullName evidence="3">Saposin B-type domain-containing protein</fullName>
    </recommendedName>
</protein>
<reference evidence="4" key="1">
    <citation type="submission" date="2021-02" db="EMBL/GenBank/DDBJ databases">
        <authorList>
            <person name="Nowell W R."/>
        </authorList>
    </citation>
    <scope>NUCLEOTIDE SEQUENCE</scope>
</reference>
<dbReference type="InterPro" id="IPR008139">
    <property type="entry name" value="SaposinB_dom"/>
</dbReference>
<dbReference type="OrthoDB" id="17754at2759"/>
<feature type="chain" id="PRO_5032940355" description="Saposin B-type domain-containing protein" evidence="2">
    <location>
        <begin position="19"/>
        <end position="256"/>
    </location>
</feature>
<dbReference type="AlphaFoldDB" id="A0A813TTI0"/>
<evidence type="ECO:0000256" key="1">
    <source>
        <dbReference type="ARBA" id="ARBA00023157"/>
    </source>
</evidence>
<dbReference type="SMART" id="SM00741">
    <property type="entry name" value="SapB"/>
    <property type="match status" value="1"/>
</dbReference>
<proteinExistence type="predicted"/>
<dbReference type="Proteomes" id="UP000663832">
    <property type="component" value="Unassembled WGS sequence"/>
</dbReference>
<evidence type="ECO:0000313" key="5">
    <source>
        <dbReference type="Proteomes" id="UP000663832"/>
    </source>
</evidence>
<gene>
    <name evidence="4" type="ORF">QVE165_LOCUS4879</name>
</gene>
<keyword evidence="1" id="KW-1015">Disulfide bond</keyword>
<accession>A0A813TTI0</accession>
<keyword evidence="5" id="KW-1185">Reference proteome</keyword>
<keyword evidence="2" id="KW-0732">Signal</keyword>
<evidence type="ECO:0000313" key="4">
    <source>
        <dbReference type="EMBL" id="CAF0813749.1"/>
    </source>
</evidence>
<feature type="domain" description="Saposin B-type" evidence="3">
    <location>
        <begin position="42"/>
        <end position="130"/>
    </location>
</feature>
<sequence>MYKALTCVLIALVGITSASNVFNVKSYNIQQVASPFAQPELRLTLCPTCIDIADRSINVLLELILDTGIIGSCSALCQALGQKTGSSILATVCDLVCDVVGIDEFIKMIDKADIDPIWYCEIAKMCAINDHGDAKFTKFTIAPASGPKGTTFTFDFAYTSVNGTGTGELDIDIQCPDKIPIGTGFLLEASKAGTYGQKVTVKAEPDPHCDPTQEMCEEWLPGTYNVTIQVCNGECGSKHPHSAIYDTVKGSFVLTK</sequence>
<dbReference type="PROSITE" id="PS50015">
    <property type="entry name" value="SAP_B"/>
    <property type="match status" value="1"/>
</dbReference>
<comment type="caution">
    <text evidence="4">The sequence shown here is derived from an EMBL/GenBank/DDBJ whole genome shotgun (WGS) entry which is preliminary data.</text>
</comment>
<organism evidence="4 5">
    <name type="scientific">Adineta steineri</name>
    <dbReference type="NCBI Taxonomy" id="433720"/>
    <lineage>
        <taxon>Eukaryota</taxon>
        <taxon>Metazoa</taxon>
        <taxon>Spiralia</taxon>
        <taxon>Gnathifera</taxon>
        <taxon>Rotifera</taxon>
        <taxon>Eurotatoria</taxon>
        <taxon>Bdelloidea</taxon>
        <taxon>Adinetida</taxon>
        <taxon>Adinetidae</taxon>
        <taxon>Adineta</taxon>
    </lineage>
</organism>
<name>A0A813TTI0_9BILA</name>
<evidence type="ECO:0000259" key="3">
    <source>
        <dbReference type="PROSITE" id="PS50015"/>
    </source>
</evidence>
<evidence type="ECO:0000256" key="2">
    <source>
        <dbReference type="SAM" id="SignalP"/>
    </source>
</evidence>
<feature type="signal peptide" evidence="2">
    <location>
        <begin position="1"/>
        <end position="18"/>
    </location>
</feature>